<dbReference type="PANTHER" id="PTHR22916:SF51">
    <property type="entry name" value="GLYCOSYLTRANSFERASE EPSH-RELATED"/>
    <property type="match status" value="1"/>
</dbReference>
<evidence type="ECO:0000313" key="5">
    <source>
        <dbReference type="EMBL" id="KAA5481370.1"/>
    </source>
</evidence>
<evidence type="ECO:0000313" key="8">
    <source>
        <dbReference type="Proteomes" id="UP000095657"/>
    </source>
</evidence>
<reference evidence="5 10" key="3">
    <citation type="journal article" date="2019" name="Nat. Med.">
        <title>A library of human gut bacterial isolates paired with longitudinal multiomics data enables mechanistic microbiome research.</title>
        <authorList>
            <person name="Poyet M."/>
            <person name="Groussin M."/>
            <person name="Gibbons S.M."/>
            <person name="Avila-Pacheco J."/>
            <person name="Jiang X."/>
            <person name="Kearney S.M."/>
            <person name="Perrotta A.R."/>
            <person name="Berdy B."/>
            <person name="Zhao S."/>
            <person name="Lieberman T.D."/>
            <person name="Swanson P.K."/>
            <person name="Smith M."/>
            <person name="Roesemann S."/>
            <person name="Alexander J.E."/>
            <person name="Rich S.A."/>
            <person name="Livny J."/>
            <person name="Vlamakis H."/>
            <person name="Clish C."/>
            <person name="Bullock K."/>
            <person name="Deik A."/>
            <person name="Scott J."/>
            <person name="Pierce K.A."/>
            <person name="Xavier R.J."/>
            <person name="Alm E.J."/>
        </authorList>
    </citation>
    <scope>NUCLEOTIDE SEQUENCE [LARGE SCALE GENOMIC DNA]</scope>
    <source>
        <strain evidence="5 10">BIOML-A25</strain>
    </source>
</reference>
<sequence>MDCLVSVIVPVHNTVEYLPRCIDSIRNQSLKDIEIILVENQSNDGSAALCDEYMSFDSRVKVLHLPVANASIARNAGLDIASAPYVGFVDSDDYIDYNMYEELFDVIKCHDVDIVYSNFQTEYLDGRIEGCDKNSGQIYIRSSLDVLRDMMWDKLNCSSCTKLFKRTVFSEYKFPENNIYEDRIAMHMWILQCKQVAWVDKVFYHYVERSSSICHLITPLNRYHYFMAEFSRIEFIEKHLLFEGEELLEVRNRLIRICFFTFEEFVLLTKPRCFQKPIKHMRAKFKTLLKFPSRELEVFYRKRIRKIVYFWPIYYWRHFS</sequence>
<dbReference type="Proteomes" id="UP001060260">
    <property type="component" value="Chromosome"/>
</dbReference>
<keyword evidence="1 4" id="KW-0328">Glycosyltransferase</keyword>
<reference evidence="6 9" key="2">
    <citation type="submission" date="2018-08" db="EMBL/GenBank/DDBJ databases">
        <title>A genome reference for cultivated species of the human gut microbiota.</title>
        <authorList>
            <person name="Zou Y."/>
            <person name="Xue W."/>
            <person name="Luo G."/>
        </authorList>
    </citation>
    <scope>NUCLEOTIDE SEQUENCE [LARGE SCALE GENOMIC DNA]</scope>
    <source>
        <strain evidence="6 9">AM16-49B</strain>
    </source>
</reference>
<feature type="domain" description="Glycosyltransferase 2-like" evidence="3">
    <location>
        <begin position="6"/>
        <end position="172"/>
    </location>
</feature>
<reference evidence="4 8" key="1">
    <citation type="submission" date="2015-09" db="EMBL/GenBank/DDBJ databases">
        <authorList>
            <consortium name="Pathogen Informatics"/>
        </authorList>
    </citation>
    <scope>NUCLEOTIDE SEQUENCE [LARGE SCALE GENOMIC DNA]</scope>
    <source>
        <strain evidence="4 8">2789STDY5834880</strain>
    </source>
</reference>
<dbReference type="Proteomes" id="UP000095657">
    <property type="component" value="Unassembled WGS sequence"/>
</dbReference>
<gene>
    <name evidence="4" type="primary">hyaD_2</name>
    <name evidence="6" type="ORF">DW190_03565</name>
    <name evidence="4" type="ORF">ERS852494_00426</name>
    <name evidence="5" type="ORF">F2Y39_01610</name>
    <name evidence="7" type="ORF">NXW23_04790</name>
</gene>
<dbReference type="CDD" id="cd00761">
    <property type="entry name" value="Glyco_tranf_GTA_type"/>
    <property type="match status" value="1"/>
</dbReference>
<reference evidence="7" key="4">
    <citation type="submission" date="2022-08" db="EMBL/GenBank/DDBJ databases">
        <title>Genome Sequencing of Bacteroides fragilis Group Isolates with Nanopore Technology.</title>
        <authorList>
            <person name="Tisza M.J."/>
            <person name="Smith D."/>
            <person name="Dekker J.P."/>
        </authorList>
    </citation>
    <scope>NUCLEOTIDE SEQUENCE</scope>
    <source>
        <strain evidence="7">BFG-474</strain>
    </source>
</reference>
<dbReference type="EMBL" id="QRKD01000001">
    <property type="protein sequence ID" value="RHH95304.1"/>
    <property type="molecule type" value="Genomic_DNA"/>
</dbReference>
<proteinExistence type="predicted"/>
<accession>A0A174GWC4</accession>
<keyword evidence="2 4" id="KW-0808">Transferase</keyword>
<dbReference type="SUPFAM" id="SSF53448">
    <property type="entry name" value="Nucleotide-diphospho-sugar transferases"/>
    <property type="match status" value="1"/>
</dbReference>
<evidence type="ECO:0000256" key="2">
    <source>
        <dbReference type="ARBA" id="ARBA00022679"/>
    </source>
</evidence>
<evidence type="ECO:0000259" key="3">
    <source>
        <dbReference type="Pfam" id="PF00535"/>
    </source>
</evidence>
<dbReference type="EC" id="2.4.1.212" evidence="4"/>
<dbReference type="PANTHER" id="PTHR22916">
    <property type="entry name" value="GLYCOSYLTRANSFERASE"/>
    <property type="match status" value="1"/>
</dbReference>
<evidence type="ECO:0000313" key="6">
    <source>
        <dbReference type="EMBL" id="RHH95304.1"/>
    </source>
</evidence>
<name>A0A174GWC4_9BACE</name>
<dbReference type="EMBL" id="CP103166">
    <property type="protein sequence ID" value="UVQ97681.1"/>
    <property type="molecule type" value="Genomic_DNA"/>
</dbReference>
<protein>
    <submittedName>
        <fullName evidence="4 7">Glycosyltransferase</fullName>
        <ecNumber evidence="4">2.4.1.212</ecNumber>
    </submittedName>
    <submittedName>
        <fullName evidence="5">Glycosyltransferase family 2 protein</fullName>
    </submittedName>
</protein>
<dbReference type="InterPro" id="IPR001173">
    <property type="entry name" value="Glyco_trans_2-like"/>
</dbReference>
<evidence type="ECO:0000313" key="9">
    <source>
        <dbReference type="Proteomes" id="UP000283512"/>
    </source>
</evidence>
<dbReference type="Proteomes" id="UP000427825">
    <property type="component" value="Unassembled WGS sequence"/>
</dbReference>
<evidence type="ECO:0000256" key="1">
    <source>
        <dbReference type="ARBA" id="ARBA00022676"/>
    </source>
</evidence>
<dbReference type="RefSeq" id="WP_005682426.1">
    <property type="nucleotide sequence ID" value="NZ_CABMOQ010000018.1"/>
</dbReference>
<dbReference type="STRING" id="47678.ERS852494_00426"/>
<dbReference type="GeneID" id="75112356"/>
<evidence type="ECO:0000313" key="7">
    <source>
        <dbReference type="EMBL" id="UVQ97681.1"/>
    </source>
</evidence>
<evidence type="ECO:0000313" key="10">
    <source>
        <dbReference type="Proteomes" id="UP000427825"/>
    </source>
</evidence>
<dbReference type="GO" id="GO:0050501">
    <property type="term" value="F:hyaluronan synthase activity"/>
    <property type="evidence" value="ECO:0007669"/>
    <property type="project" value="UniProtKB-EC"/>
</dbReference>
<dbReference type="Pfam" id="PF00535">
    <property type="entry name" value="Glycos_transf_2"/>
    <property type="match status" value="1"/>
</dbReference>
<dbReference type="AlphaFoldDB" id="A0A174GWC4"/>
<evidence type="ECO:0000313" key="4">
    <source>
        <dbReference type="EMBL" id="CUO65356.1"/>
    </source>
</evidence>
<dbReference type="Proteomes" id="UP000283512">
    <property type="component" value="Unassembled WGS sequence"/>
</dbReference>
<dbReference type="InterPro" id="IPR029044">
    <property type="entry name" value="Nucleotide-diphossugar_trans"/>
</dbReference>
<dbReference type="EMBL" id="CZAI01000001">
    <property type="protein sequence ID" value="CUO65356.1"/>
    <property type="molecule type" value="Genomic_DNA"/>
</dbReference>
<organism evidence="4 8">
    <name type="scientific">Bacteroides caccae</name>
    <dbReference type="NCBI Taxonomy" id="47678"/>
    <lineage>
        <taxon>Bacteria</taxon>
        <taxon>Pseudomonadati</taxon>
        <taxon>Bacteroidota</taxon>
        <taxon>Bacteroidia</taxon>
        <taxon>Bacteroidales</taxon>
        <taxon>Bacteroidaceae</taxon>
        <taxon>Bacteroides</taxon>
    </lineage>
</organism>
<dbReference type="Gene3D" id="3.90.550.10">
    <property type="entry name" value="Spore Coat Polysaccharide Biosynthesis Protein SpsA, Chain A"/>
    <property type="match status" value="1"/>
</dbReference>
<dbReference type="EMBL" id="VVYJ01000001">
    <property type="protein sequence ID" value="KAA5481370.1"/>
    <property type="molecule type" value="Genomic_DNA"/>
</dbReference>